<gene>
    <name evidence="1" type="ORF">V6N12_065132</name>
</gene>
<evidence type="ECO:0000313" key="1">
    <source>
        <dbReference type="EMBL" id="KAK8596649.1"/>
    </source>
</evidence>
<protein>
    <recommendedName>
        <fullName evidence="3">Secreted protein</fullName>
    </recommendedName>
</protein>
<dbReference type="EMBL" id="JBBPBM010000002">
    <property type="protein sequence ID" value="KAK8596649.1"/>
    <property type="molecule type" value="Genomic_DNA"/>
</dbReference>
<proteinExistence type="predicted"/>
<dbReference type="Proteomes" id="UP001472677">
    <property type="component" value="Unassembled WGS sequence"/>
</dbReference>
<comment type="caution">
    <text evidence="1">The sequence shown here is derived from an EMBL/GenBank/DDBJ whole genome shotgun (WGS) entry which is preliminary data.</text>
</comment>
<reference evidence="1 2" key="1">
    <citation type="journal article" date="2024" name="G3 (Bethesda)">
        <title>Genome assembly of Hibiscus sabdariffa L. provides insights into metabolisms of medicinal natural products.</title>
        <authorList>
            <person name="Kim T."/>
        </authorList>
    </citation>
    <scope>NUCLEOTIDE SEQUENCE [LARGE SCALE GENOMIC DNA]</scope>
    <source>
        <strain evidence="1">TK-2024</strain>
        <tissue evidence="1">Old leaves</tissue>
    </source>
</reference>
<keyword evidence="2" id="KW-1185">Reference proteome</keyword>
<organism evidence="1 2">
    <name type="scientific">Hibiscus sabdariffa</name>
    <name type="common">roselle</name>
    <dbReference type="NCBI Taxonomy" id="183260"/>
    <lineage>
        <taxon>Eukaryota</taxon>
        <taxon>Viridiplantae</taxon>
        <taxon>Streptophyta</taxon>
        <taxon>Embryophyta</taxon>
        <taxon>Tracheophyta</taxon>
        <taxon>Spermatophyta</taxon>
        <taxon>Magnoliopsida</taxon>
        <taxon>eudicotyledons</taxon>
        <taxon>Gunneridae</taxon>
        <taxon>Pentapetalae</taxon>
        <taxon>rosids</taxon>
        <taxon>malvids</taxon>
        <taxon>Malvales</taxon>
        <taxon>Malvaceae</taxon>
        <taxon>Malvoideae</taxon>
        <taxon>Hibiscus</taxon>
    </lineage>
</organism>
<name>A0ABR2G7T5_9ROSI</name>
<accession>A0ABR2G7T5</accession>
<evidence type="ECO:0000313" key="2">
    <source>
        <dbReference type="Proteomes" id="UP001472677"/>
    </source>
</evidence>
<sequence length="100" mass="11226">MFYVPVRWRTRLQMMFLVRWTIRQSIVGCYESIGATPFSMLIMFKGRMLATAVSGFAEFVSAFASTADVARDQSPMASTWQRPPLGWVKTNSDGGSAYLS</sequence>
<evidence type="ECO:0008006" key="3">
    <source>
        <dbReference type="Google" id="ProtNLM"/>
    </source>
</evidence>